<dbReference type="AlphaFoldDB" id="A0A9P8TMI4"/>
<reference evidence="4" key="1">
    <citation type="journal article" date="2021" name="Open Biol.">
        <title>Shared evolutionary footprints suggest mitochondrial oxidative damage underlies multiple complex I losses in fungi.</title>
        <authorList>
            <person name="Schikora-Tamarit M.A."/>
            <person name="Marcet-Houben M."/>
            <person name="Nosek J."/>
            <person name="Gabaldon T."/>
        </authorList>
    </citation>
    <scope>NUCLEOTIDE SEQUENCE</scope>
    <source>
        <strain evidence="4">CBS2887</strain>
    </source>
</reference>
<accession>A0A9P8TMI4</accession>
<dbReference type="InterPro" id="IPR024253">
    <property type="entry name" value="Phosducin_thioredoxin-like_dom"/>
</dbReference>
<organism evidence="4 5">
    <name type="scientific">Wickerhamomyces pijperi</name>
    <name type="common">Yeast</name>
    <name type="synonym">Pichia pijperi</name>
    <dbReference type="NCBI Taxonomy" id="599730"/>
    <lineage>
        <taxon>Eukaryota</taxon>
        <taxon>Fungi</taxon>
        <taxon>Dikarya</taxon>
        <taxon>Ascomycota</taxon>
        <taxon>Saccharomycotina</taxon>
        <taxon>Saccharomycetes</taxon>
        <taxon>Phaffomycetales</taxon>
        <taxon>Wickerhamomycetaceae</taxon>
        <taxon>Wickerhamomyces</taxon>
    </lineage>
</organism>
<dbReference type="EMBL" id="JAEUBG010002607">
    <property type="protein sequence ID" value="KAH3684331.1"/>
    <property type="molecule type" value="Genomic_DNA"/>
</dbReference>
<evidence type="ECO:0000313" key="4">
    <source>
        <dbReference type="EMBL" id="KAH3684331.1"/>
    </source>
</evidence>
<dbReference type="CDD" id="cd02989">
    <property type="entry name" value="Phd_like_TxnDC9"/>
    <property type="match status" value="1"/>
</dbReference>
<dbReference type="Pfam" id="PF02114">
    <property type="entry name" value="Phosducin"/>
    <property type="match status" value="1"/>
</dbReference>
<dbReference type="OrthoDB" id="10257948at2759"/>
<proteinExistence type="inferred from homology"/>
<evidence type="ECO:0000259" key="3">
    <source>
        <dbReference type="Pfam" id="PF02114"/>
    </source>
</evidence>
<dbReference type="Proteomes" id="UP000774326">
    <property type="component" value="Unassembled WGS sequence"/>
</dbReference>
<feature type="domain" description="Phosducin" evidence="3">
    <location>
        <begin position="35"/>
        <end position="213"/>
    </location>
</feature>
<dbReference type="InterPro" id="IPR036249">
    <property type="entry name" value="Thioredoxin-like_sf"/>
</dbReference>
<feature type="compositionally biased region" description="Polar residues" evidence="2">
    <location>
        <begin position="9"/>
        <end position="19"/>
    </location>
</feature>
<comment type="caution">
    <text evidence="4">The sequence shown here is derived from an EMBL/GenBank/DDBJ whole genome shotgun (WGS) entry which is preliminary data.</text>
</comment>
<keyword evidence="5" id="KW-1185">Reference proteome</keyword>
<gene>
    <name evidence="4" type="ORF">WICPIJ_004711</name>
</gene>
<protein>
    <recommendedName>
        <fullName evidence="3">Phosducin domain-containing protein</fullName>
    </recommendedName>
</protein>
<dbReference type="PANTHER" id="PTHR21148">
    <property type="entry name" value="THIOREDOXIN DOMAIN-CONTAINING PROTEIN 9"/>
    <property type="match status" value="1"/>
</dbReference>
<name>A0A9P8TMI4_WICPI</name>
<sequence length="216" mass="25282">MDKFVSKYSHASISRTQGHNDSDVSSEDEDDLLQQLEDELEDSEFNQKYRESRLDQLNKTLNTIKTNVKDNEYGFMTNLLSEDQVFQNTQQNKFTVLMFYIKSFKKCEIMQSKLEILAQKHLTTKFIKINAEDAPFLVTRLKVKVLPCVMLYINGVEANRIVGFDKLNYNEKNDDFTIESLEQFLMNNGVIERKATNYQRVMKKVEQSDDESDLDL</sequence>
<evidence type="ECO:0000313" key="5">
    <source>
        <dbReference type="Proteomes" id="UP000774326"/>
    </source>
</evidence>
<reference evidence="4" key="2">
    <citation type="submission" date="2021-01" db="EMBL/GenBank/DDBJ databases">
        <authorList>
            <person name="Schikora-Tamarit M.A."/>
        </authorList>
    </citation>
    <scope>NUCLEOTIDE SEQUENCE</scope>
    <source>
        <strain evidence="4">CBS2887</strain>
    </source>
</reference>
<dbReference type="SUPFAM" id="SSF52833">
    <property type="entry name" value="Thioredoxin-like"/>
    <property type="match status" value="1"/>
</dbReference>
<feature type="region of interest" description="Disordered" evidence="2">
    <location>
        <begin position="1"/>
        <end position="32"/>
    </location>
</feature>
<comment type="similarity">
    <text evidence="1">Belongs to the phosducin family.</text>
</comment>
<evidence type="ECO:0000256" key="2">
    <source>
        <dbReference type="SAM" id="MobiDB-lite"/>
    </source>
</evidence>
<dbReference type="Gene3D" id="3.40.30.10">
    <property type="entry name" value="Glutaredoxin"/>
    <property type="match status" value="1"/>
</dbReference>
<evidence type="ECO:0000256" key="1">
    <source>
        <dbReference type="ARBA" id="ARBA00009686"/>
    </source>
</evidence>